<evidence type="ECO:0000313" key="7">
    <source>
        <dbReference type="EMBL" id="GAO99014.1"/>
    </source>
</evidence>
<keyword evidence="4" id="KW-0694">RNA-binding</keyword>
<dbReference type="PANTHER" id="PTHR21600">
    <property type="entry name" value="MITOCHONDRIAL RNA PSEUDOURIDINE SYNTHASE"/>
    <property type="match status" value="1"/>
</dbReference>
<comment type="similarity">
    <text evidence="1 5">Belongs to the pseudouridine synthase RluA family.</text>
</comment>
<dbReference type="EMBL" id="BBVC01000114">
    <property type="protein sequence ID" value="GAO99014.1"/>
    <property type="molecule type" value="Genomic_DNA"/>
</dbReference>
<evidence type="ECO:0000256" key="5">
    <source>
        <dbReference type="RuleBase" id="RU362028"/>
    </source>
</evidence>
<dbReference type="Gene3D" id="3.30.2350.10">
    <property type="entry name" value="Pseudouridine synthase"/>
    <property type="match status" value="1"/>
</dbReference>
<keyword evidence="8" id="KW-1185">Reference proteome</keyword>
<dbReference type="SUPFAM" id="SSF55174">
    <property type="entry name" value="Alpha-L RNA-binding motif"/>
    <property type="match status" value="1"/>
</dbReference>
<dbReference type="PANTHER" id="PTHR21600:SF81">
    <property type="entry name" value="21S RRNA PSEUDOURIDINE(2819) SYNTHASE"/>
    <property type="match status" value="1"/>
</dbReference>
<dbReference type="InterPro" id="IPR050188">
    <property type="entry name" value="RluA_PseudoU_synthase"/>
</dbReference>
<comment type="caution">
    <text evidence="7">The sequence shown here is derived from an EMBL/GenBank/DDBJ whole genome shotgun (WGS) entry which is preliminary data.</text>
</comment>
<dbReference type="SUPFAM" id="SSF55120">
    <property type="entry name" value="Pseudouridine synthase"/>
    <property type="match status" value="1"/>
</dbReference>
<dbReference type="InterPro" id="IPR020103">
    <property type="entry name" value="PsdUridine_synth_cat_dom_sf"/>
</dbReference>
<name>A0A0K8MGM0_9PROT</name>
<dbReference type="InterPro" id="IPR006225">
    <property type="entry name" value="PsdUridine_synth_RluC/D"/>
</dbReference>
<accession>A0A0K8MGM0</accession>
<protein>
    <recommendedName>
        <fullName evidence="5">Pseudouridine synthase</fullName>
        <ecNumber evidence="5">5.4.99.-</ecNumber>
    </recommendedName>
</protein>
<evidence type="ECO:0000256" key="4">
    <source>
        <dbReference type="PROSITE-ProRule" id="PRU00182"/>
    </source>
</evidence>
<dbReference type="CDD" id="cd02869">
    <property type="entry name" value="PseudoU_synth_RluA_like"/>
    <property type="match status" value="1"/>
</dbReference>
<evidence type="ECO:0000256" key="1">
    <source>
        <dbReference type="ARBA" id="ARBA00010876"/>
    </source>
</evidence>
<proteinExistence type="inferred from homology"/>
<feature type="domain" description="RNA-binding S4" evidence="6">
    <location>
        <begin position="18"/>
        <end position="75"/>
    </location>
</feature>
<gene>
    <name evidence="7" type="primary">rluC</name>
    <name evidence="7" type="ORF">Cva_01686</name>
</gene>
<evidence type="ECO:0000313" key="8">
    <source>
        <dbReference type="Proteomes" id="UP000036771"/>
    </source>
</evidence>
<dbReference type="NCBIfam" id="TIGR00005">
    <property type="entry name" value="rluA_subfam"/>
    <property type="match status" value="1"/>
</dbReference>
<reference evidence="7 8" key="1">
    <citation type="submission" date="2015-03" db="EMBL/GenBank/DDBJ databases">
        <title>Caedibacter varicaedens, whole genome shotgun sequence.</title>
        <authorList>
            <person name="Suzuki H."/>
            <person name="Dapper A.L."/>
            <person name="Gibson A.K."/>
            <person name="Jackson C."/>
            <person name="Lee H."/>
            <person name="Pejaver V.R."/>
            <person name="Doak T."/>
            <person name="Lynch M."/>
        </authorList>
    </citation>
    <scope>NUCLEOTIDE SEQUENCE [LARGE SCALE GENOMIC DNA]</scope>
</reference>
<dbReference type="PROSITE" id="PS50889">
    <property type="entry name" value="S4"/>
    <property type="match status" value="1"/>
</dbReference>
<feature type="active site" evidence="3">
    <location>
        <position position="144"/>
    </location>
</feature>
<comment type="function">
    <text evidence="5">Responsible for synthesis of pseudouridine from uracil.</text>
</comment>
<sequence>MNPIPLQKIKITEADSGMRLERWLKHKLPQESYGSLQKLIRTGQIRIDGKRVKANAILQEGQEVRLPPRPSTDRQVIIKPAIDPQWIQEIQQAILYEDSHLIILNKPAGLAVQGGTGTKISLDELVRAFPFSWAQDLRLTHRLDKDTSGVLILAKTASDARWITEQFKQGKIQKTYWALVVGKPKKTTGIVDLPLSKLPTSSGEKINIDPTHGVKAVTRYHLKAHSQGISWIEFYPQTGRTHQIRVHSASLDCPVLGDGKYGGKKAHPFQQRTRLHLHAYSLCVTFPTGEEKTFIAPLPADMEKTFERLAISFDKFQM</sequence>
<dbReference type="SMART" id="SM00363">
    <property type="entry name" value="S4"/>
    <property type="match status" value="1"/>
</dbReference>
<evidence type="ECO:0000259" key="6">
    <source>
        <dbReference type="SMART" id="SM00363"/>
    </source>
</evidence>
<evidence type="ECO:0000256" key="3">
    <source>
        <dbReference type="PIRSR" id="PIRSR606225-1"/>
    </source>
</evidence>
<keyword evidence="2 5" id="KW-0413">Isomerase</keyword>
<dbReference type="Pfam" id="PF00849">
    <property type="entry name" value="PseudoU_synth_2"/>
    <property type="match status" value="1"/>
</dbReference>
<dbReference type="InterPro" id="IPR002942">
    <property type="entry name" value="S4_RNA-bd"/>
</dbReference>
<dbReference type="Pfam" id="PF01479">
    <property type="entry name" value="S4"/>
    <property type="match status" value="1"/>
</dbReference>
<dbReference type="InterPro" id="IPR036986">
    <property type="entry name" value="S4_RNA-bd_sf"/>
</dbReference>
<organism evidence="7 8">
    <name type="scientific">Caedimonas varicaedens</name>
    <dbReference type="NCBI Taxonomy" id="1629334"/>
    <lineage>
        <taxon>Bacteria</taxon>
        <taxon>Pseudomonadati</taxon>
        <taxon>Pseudomonadota</taxon>
        <taxon>Alphaproteobacteria</taxon>
        <taxon>Holosporales</taxon>
        <taxon>Caedimonadaceae</taxon>
        <taxon>Caedimonas</taxon>
    </lineage>
</organism>
<comment type="catalytic activity">
    <reaction evidence="5">
        <text>a uridine in RNA = a pseudouridine in RNA</text>
        <dbReference type="Rhea" id="RHEA:48348"/>
        <dbReference type="Rhea" id="RHEA-COMP:12068"/>
        <dbReference type="Rhea" id="RHEA-COMP:12069"/>
        <dbReference type="ChEBI" id="CHEBI:65314"/>
        <dbReference type="ChEBI" id="CHEBI:65315"/>
    </reaction>
</comment>
<dbReference type="InterPro" id="IPR006145">
    <property type="entry name" value="PsdUridine_synth_RsuA/RluA"/>
</dbReference>
<dbReference type="GO" id="GO:0120159">
    <property type="term" value="F:rRNA pseudouridine synthase activity"/>
    <property type="evidence" value="ECO:0007669"/>
    <property type="project" value="UniProtKB-ARBA"/>
</dbReference>
<dbReference type="EC" id="5.4.99.-" evidence="5"/>
<dbReference type="CDD" id="cd00165">
    <property type="entry name" value="S4"/>
    <property type="match status" value="1"/>
</dbReference>
<dbReference type="Proteomes" id="UP000036771">
    <property type="component" value="Unassembled WGS sequence"/>
</dbReference>
<dbReference type="STRING" id="1629334.Cva_01686"/>
<dbReference type="AlphaFoldDB" id="A0A0K8MGM0"/>
<dbReference type="GO" id="GO:0000455">
    <property type="term" value="P:enzyme-directed rRNA pseudouridine synthesis"/>
    <property type="evidence" value="ECO:0007669"/>
    <property type="project" value="TreeGrafter"/>
</dbReference>
<dbReference type="GO" id="GO:0003723">
    <property type="term" value="F:RNA binding"/>
    <property type="evidence" value="ECO:0007669"/>
    <property type="project" value="UniProtKB-KW"/>
</dbReference>
<dbReference type="OrthoDB" id="9807829at2"/>
<dbReference type="Gene3D" id="3.10.290.10">
    <property type="entry name" value="RNA-binding S4 domain"/>
    <property type="match status" value="1"/>
</dbReference>
<evidence type="ECO:0000256" key="2">
    <source>
        <dbReference type="ARBA" id="ARBA00023235"/>
    </source>
</evidence>